<evidence type="ECO:0000256" key="1">
    <source>
        <dbReference type="ARBA" id="ARBA00004651"/>
    </source>
</evidence>
<dbReference type="SUPFAM" id="SSF52540">
    <property type="entry name" value="P-loop containing nucleoside triphosphate hydrolases"/>
    <property type="match status" value="1"/>
</dbReference>
<accession>A0A6J7AMT4</accession>
<dbReference type="Pfam" id="PF00664">
    <property type="entry name" value="ABC_membrane"/>
    <property type="match status" value="1"/>
</dbReference>
<keyword evidence="3" id="KW-1003">Cell membrane</keyword>
<dbReference type="PROSITE" id="PS00211">
    <property type="entry name" value="ABC_TRANSPORTER_1"/>
    <property type="match status" value="1"/>
</dbReference>
<dbReference type="SUPFAM" id="SSF90123">
    <property type="entry name" value="ABC transporter transmembrane region"/>
    <property type="match status" value="1"/>
</dbReference>
<keyword evidence="5" id="KW-0547">Nucleotide-binding</keyword>
<evidence type="ECO:0000313" key="12">
    <source>
        <dbReference type="EMBL" id="CAB4833800.1"/>
    </source>
</evidence>
<dbReference type="InterPro" id="IPR036640">
    <property type="entry name" value="ABC1_TM_sf"/>
</dbReference>
<dbReference type="GO" id="GO:0016887">
    <property type="term" value="F:ATP hydrolysis activity"/>
    <property type="evidence" value="ECO:0007669"/>
    <property type="project" value="InterPro"/>
</dbReference>
<evidence type="ECO:0000256" key="7">
    <source>
        <dbReference type="ARBA" id="ARBA00022989"/>
    </source>
</evidence>
<keyword evidence="4 9" id="KW-0812">Transmembrane</keyword>
<evidence type="ECO:0000256" key="2">
    <source>
        <dbReference type="ARBA" id="ARBA00022448"/>
    </source>
</evidence>
<feature type="transmembrane region" description="Helical" evidence="9">
    <location>
        <begin position="331"/>
        <end position="348"/>
    </location>
</feature>
<reference evidence="12" key="1">
    <citation type="submission" date="2020-05" db="EMBL/GenBank/DDBJ databases">
        <authorList>
            <person name="Chiriac C."/>
            <person name="Salcher M."/>
            <person name="Ghai R."/>
            <person name="Kavagutti S V."/>
        </authorList>
    </citation>
    <scope>NUCLEOTIDE SEQUENCE</scope>
</reference>
<proteinExistence type="predicted"/>
<evidence type="ECO:0000256" key="8">
    <source>
        <dbReference type="ARBA" id="ARBA00023136"/>
    </source>
</evidence>
<feature type="transmembrane region" description="Helical" evidence="9">
    <location>
        <begin position="112"/>
        <end position="133"/>
    </location>
</feature>
<dbReference type="SMART" id="SM00382">
    <property type="entry name" value="AAA"/>
    <property type="match status" value="1"/>
</dbReference>
<feature type="transmembrane region" description="Helical" evidence="9">
    <location>
        <begin position="192"/>
        <end position="210"/>
    </location>
</feature>
<evidence type="ECO:0000259" key="11">
    <source>
        <dbReference type="PROSITE" id="PS50929"/>
    </source>
</evidence>
<keyword evidence="2" id="KW-0813">Transport</keyword>
<dbReference type="CDD" id="cd18546">
    <property type="entry name" value="ABC_6TM_Rv0194_D2_like"/>
    <property type="match status" value="1"/>
</dbReference>
<keyword evidence="7 9" id="KW-1133">Transmembrane helix</keyword>
<dbReference type="PROSITE" id="PS50893">
    <property type="entry name" value="ABC_TRANSPORTER_2"/>
    <property type="match status" value="1"/>
</dbReference>
<evidence type="ECO:0000256" key="4">
    <source>
        <dbReference type="ARBA" id="ARBA00022692"/>
    </source>
</evidence>
<keyword evidence="6" id="KW-0067">ATP-binding</keyword>
<keyword evidence="8 9" id="KW-0472">Membrane</keyword>
<dbReference type="InterPro" id="IPR003439">
    <property type="entry name" value="ABC_transporter-like_ATP-bd"/>
</dbReference>
<dbReference type="GO" id="GO:0015421">
    <property type="term" value="F:ABC-type oligopeptide transporter activity"/>
    <property type="evidence" value="ECO:0007669"/>
    <property type="project" value="TreeGrafter"/>
</dbReference>
<name>A0A6J7AMT4_9ZZZZ</name>
<feature type="domain" description="ABC transmembrane type-1" evidence="11">
    <location>
        <begin position="78"/>
        <end position="360"/>
    </location>
</feature>
<dbReference type="PANTHER" id="PTHR43394">
    <property type="entry name" value="ATP-DEPENDENT PERMEASE MDL1, MITOCHONDRIAL"/>
    <property type="match status" value="1"/>
</dbReference>
<evidence type="ECO:0000256" key="9">
    <source>
        <dbReference type="SAM" id="Phobius"/>
    </source>
</evidence>
<dbReference type="InterPro" id="IPR039421">
    <property type="entry name" value="Type_1_exporter"/>
</dbReference>
<dbReference type="PROSITE" id="PS50929">
    <property type="entry name" value="ABC_TM1F"/>
    <property type="match status" value="1"/>
</dbReference>
<feature type="transmembrane region" description="Helical" evidence="9">
    <location>
        <begin position="73"/>
        <end position="92"/>
    </location>
</feature>
<comment type="subcellular location">
    <subcellularLocation>
        <location evidence="1">Cell membrane</location>
        <topology evidence="1">Multi-pass membrane protein</topology>
    </subcellularLocation>
</comment>
<evidence type="ECO:0000256" key="5">
    <source>
        <dbReference type="ARBA" id="ARBA00022741"/>
    </source>
</evidence>
<dbReference type="Pfam" id="PF00005">
    <property type="entry name" value="ABC_tran"/>
    <property type="match status" value="1"/>
</dbReference>
<dbReference type="Gene3D" id="1.20.1560.10">
    <property type="entry name" value="ABC transporter type 1, transmembrane domain"/>
    <property type="match status" value="1"/>
</dbReference>
<evidence type="ECO:0000259" key="10">
    <source>
        <dbReference type="PROSITE" id="PS50893"/>
    </source>
</evidence>
<evidence type="ECO:0000256" key="6">
    <source>
        <dbReference type="ARBA" id="ARBA00022840"/>
    </source>
</evidence>
<dbReference type="FunFam" id="3.40.50.300:FF:000299">
    <property type="entry name" value="ABC transporter ATP-binding protein/permease"/>
    <property type="match status" value="1"/>
</dbReference>
<dbReference type="Gene3D" id="3.40.50.300">
    <property type="entry name" value="P-loop containing nucleotide triphosphate hydrolases"/>
    <property type="match status" value="1"/>
</dbReference>
<dbReference type="GO" id="GO:0005524">
    <property type="term" value="F:ATP binding"/>
    <property type="evidence" value="ECO:0007669"/>
    <property type="project" value="UniProtKB-KW"/>
</dbReference>
<dbReference type="InterPro" id="IPR027417">
    <property type="entry name" value="P-loop_NTPase"/>
</dbReference>
<sequence length="640" mass="69011">MGFGPGTWGGGPSSVQANAAAGLPFAGVPGPLQDAVEKVLETEPEYPEPVIMFDRANYDRRPFTLRTFLRPELRSLGGVFVLVLLETIFLQAGPLLTEIGIDNGISNGNKGVLVAVAIAYVGAIIISGVSSWLRTAYTGRLGEKLMYQLRVRVFSHLQRQSLGYYTNEKAGVLMTRMTSDIEALTQLFQEGLVNFAVQALTLVVITIVLFTRSVPLALLTLLVVVPATFLMSIWFGKVSETGYRRVRDRIADVLSDISESLAGIRVIAAYNRRRQNTVHHINVVGAHLDANLHTTRASAIYAPGTEAVGTIAQAILLLVGGHMVLNGDLKVGTLSAFILYVGAFFAPMQQLVQLYSSYQAGQASINKLRELLATEPEVIEKPDAYDLPPIKGEIVLDHVTFGYGDGAPVLRDVSLRIPPGESLAIVGTTGAGKSTVAKLISRFYDPSEGIVTLDGHDLRDLTITSMRTQLGVVPQEPFLFHGTIRDNVAFSNPDASDEEVLEACRAVGIDDAVNRLPGGINALVHERGSSLSAGERQLLALARAFLAKPRVLVLDEATSNLDLRSEAKIEHALDTLLEGRSAVIIAHRLATAMRCDRIAVVEAGQVVEHGTHAELVALGGRYAEMYATWLAHLDPHGAHA</sequence>
<dbReference type="InterPro" id="IPR003593">
    <property type="entry name" value="AAA+_ATPase"/>
</dbReference>
<dbReference type="InterPro" id="IPR017871">
    <property type="entry name" value="ABC_transporter-like_CS"/>
</dbReference>
<gene>
    <name evidence="12" type="ORF">UFOPK3139_01888</name>
</gene>
<dbReference type="InterPro" id="IPR011527">
    <property type="entry name" value="ABC1_TM_dom"/>
</dbReference>
<dbReference type="AlphaFoldDB" id="A0A6J7AMT4"/>
<organism evidence="12">
    <name type="scientific">freshwater metagenome</name>
    <dbReference type="NCBI Taxonomy" id="449393"/>
    <lineage>
        <taxon>unclassified sequences</taxon>
        <taxon>metagenomes</taxon>
        <taxon>ecological metagenomes</taxon>
    </lineage>
</organism>
<feature type="domain" description="ABC transporter" evidence="10">
    <location>
        <begin position="394"/>
        <end position="628"/>
    </location>
</feature>
<feature type="transmembrane region" description="Helical" evidence="9">
    <location>
        <begin position="216"/>
        <end position="235"/>
    </location>
</feature>
<dbReference type="EMBL" id="CAFABA010000082">
    <property type="protein sequence ID" value="CAB4833800.1"/>
    <property type="molecule type" value="Genomic_DNA"/>
</dbReference>
<dbReference type="PANTHER" id="PTHR43394:SF1">
    <property type="entry name" value="ATP-BINDING CASSETTE SUB-FAMILY B MEMBER 10, MITOCHONDRIAL"/>
    <property type="match status" value="1"/>
</dbReference>
<protein>
    <submittedName>
        <fullName evidence="12">Unannotated protein</fullName>
    </submittedName>
</protein>
<evidence type="ECO:0000256" key="3">
    <source>
        <dbReference type="ARBA" id="ARBA00022475"/>
    </source>
</evidence>
<dbReference type="GO" id="GO:0005886">
    <property type="term" value="C:plasma membrane"/>
    <property type="evidence" value="ECO:0007669"/>
    <property type="project" value="UniProtKB-SubCell"/>
</dbReference>